<comment type="caution">
    <text evidence="13">The sequence shown here is derived from an EMBL/GenBank/DDBJ whole genome shotgun (WGS) entry which is preliminary data.</text>
</comment>
<dbReference type="Gene3D" id="1.10.287.130">
    <property type="match status" value="1"/>
</dbReference>
<feature type="transmembrane region" description="Helical" evidence="10">
    <location>
        <begin position="167"/>
        <end position="188"/>
    </location>
</feature>
<dbReference type="InterPro" id="IPR036097">
    <property type="entry name" value="HisK_dim/P_sf"/>
</dbReference>
<dbReference type="InterPro" id="IPR036890">
    <property type="entry name" value="HATPase_C_sf"/>
</dbReference>
<proteinExistence type="predicted"/>
<dbReference type="InterPro" id="IPR003594">
    <property type="entry name" value="HATPase_dom"/>
</dbReference>
<dbReference type="InterPro" id="IPR004358">
    <property type="entry name" value="Sig_transdc_His_kin-like_C"/>
</dbReference>
<reference evidence="13" key="1">
    <citation type="submission" date="2021-11" db="EMBL/GenBank/DDBJ databases">
        <title>Genome sequence.</title>
        <authorList>
            <person name="Sun Q."/>
        </authorList>
    </citation>
    <scope>NUCLEOTIDE SEQUENCE</scope>
    <source>
        <strain evidence="13">JC740</strain>
    </source>
</reference>
<dbReference type="SMART" id="SM00304">
    <property type="entry name" value="HAMP"/>
    <property type="match status" value="1"/>
</dbReference>
<organism evidence="13 14">
    <name type="scientific">Rhodopirellula halodulae</name>
    <dbReference type="NCBI Taxonomy" id="2894198"/>
    <lineage>
        <taxon>Bacteria</taxon>
        <taxon>Pseudomonadati</taxon>
        <taxon>Planctomycetota</taxon>
        <taxon>Planctomycetia</taxon>
        <taxon>Pirellulales</taxon>
        <taxon>Pirellulaceae</taxon>
        <taxon>Rhodopirellula</taxon>
    </lineage>
</organism>
<dbReference type="PROSITE" id="PS50109">
    <property type="entry name" value="HIS_KIN"/>
    <property type="match status" value="1"/>
</dbReference>
<keyword evidence="9" id="KW-0067">ATP-binding</keyword>
<evidence type="ECO:0000256" key="7">
    <source>
        <dbReference type="ARBA" id="ARBA00022741"/>
    </source>
</evidence>
<evidence type="ECO:0000313" key="14">
    <source>
        <dbReference type="Proteomes" id="UP001430306"/>
    </source>
</evidence>
<dbReference type="InterPro" id="IPR050980">
    <property type="entry name" value="2C_sensor_his_kinase"/>
</dbReference>
<dbReference type="InterPro" id="IPR003661">
    <property type="entry name" value="HisK_dim/P_dom"/>
</dbReference>
<keyword evidence="6" id="KW-0808">Transferase</keyword>
<dbReference type="SUPFAM" id="SSF55874">
    <property type="entry name" value="ATPase domain of HSP90 chaperone/DNA topoisomerase II/histidine kinase"/>
    <property type="match status" value="1"/>
</dbReference>
<feature type="domain" description="Histidine kinase" evidence="11">
    <location>
        <begin position="263"/>
        <end position="466"/>
    </location>
</feature>
<evidence type="ECO:0000256" key="1">
    <source>
        <dbReference type="ARBA" id="ARBA00000085"/>
    </source>
</evidence>
<dbReference type="InterPro" id="IPR005467">
    <property type="entry name" value="His_kinase_dom"/>
</dbReference>
<keyword evidence="5" id="KW-0597">Phosphoprotein</keyword>
<gene>
    <name evidence="13" type="ORF">LOC71_11085</name>
</gene>
<keyword evidence="10" id="KW-0812">Transmembrane</keyword>
<comment type="subcellular location">
    <subcellularLocation>
        <location evidence="2">Cell membrane</location>
        <topology evidence="2">Multi-pass membrane protein</topology>
    </subcellularLocation>
</comment>
<dbReference type="Pfam" id="PF00672">
    <property type="entry name" value="HAMP"/>
    <property type="match status" value="1"/>
</dbReference>
<dbReference type="SUPFAM" id="SSF47384">
    <property type="entry name" value="Homodimeric domain of signal transducing histidine kinase"/>
    <property type="match status" value="1"/>
</dbReference>
<dbReference type="InterPro" id="IPR003660">
    <property type="entry name" value="HAMP_dom"/>
</dbReference>
<evidence type="ECO:0000256" key="4">
    <source>
        <dbReference type="ARBA" id="ARBA00022475"/>
    </source>
</evidence>
<evidence type="ECO:0000256" key="9">
    <source>
        <dbReference type="ARBA" id="ARBA00022840"/>
    </source>
</evidence>
<dbReference type="GO" id="GO:0016301">
    <property type="term" value="F:kinase activity"/>
    <property type="evidence" value="ECO:0007669"/>
    <property type="project" value="UniProtKB-KW"/>
</dbReference>
<evidence type="ECO:0000259" key="11">
    <source>
        <dbReference type="PROSITE" id="PS50109"/>
    </source>
</evidence>
<dbReference type="SMART" id="SM00388">
    <property type="entry name" value="HisKA"/>
    <property type="match status" value="1"/>
</dbReference>
<evidence type="ECO:0000256" key="6">
    <source>
        <dbReference type="ARBA" id="ARBA00022679"/>
    </source>
</evidence>
<dbReference type="EC" id="2.7.13.3" evidence="3"/>
<dbReference type="PANTHER" id="PTHR44936">
    <property type="entry name" value="SENSOR PROTEIN CREC"/>
    <property type="match status" value="1"/>
</dbReference>
<keyword evidence="8 13" id="KW-0418">Kinase</keyword>
<keyword evidence="4" id="KW-1003">Cell membrane</keyword>
<sequence>MTQSPPFRSLRLRLLAPILATALMAAVLVAVASYELGSRRAMKDLRSRFDAIESTLSDSNFPLNSMVLESLAELTQTELIGLTETGNVTTSTVSLGGGAREQLPELVVRGGSEAAGTPVLFAPDEDAQHYRAWSFDTVESRLRQDRVASVVVLFAEEQVEASRRNAALLPLATGLSTIVALSSLTLWLTTRLVRRIGKLQRRVEAVAGGDFDSPLSDDVSDDVADEIGVLGDTVESMADQLQQLWKQINRQQSQKLLHQIAGGMAHQLRNSLTGARMAIELHAQERGIEDDEGIRVAIHQIELSEDYVRRLLLVASGRQDKDRPASVRTSLDDVRTSLSPIAKHLRIDLTWELDESLAESMIQDGPTWVAAVTNLIHNAIQVSDHVTVKVRSPQQEMLRVTVTDNGPGVPDDIAESLFEPFVTSKPEGMGLGLPVVQRSAEYLGGSVRWRRENDMTVFELDTLLQN</sequence>
<dbReference type="PROSITE" id="PS50885">
    <property type="entry name" value="HAMP"/>
    <property type="match status" value="1"/>
</dbReference>
<dbReference type="EMBL" id="JAJKFW010000022">
    <property type="protein sequence ID" value="MCC9642820.1"/>
    <property type="molecule type" value="Genomic_DNA"/>
</dbReference>
<feature type="domain" description="HAMP" evidence="12">
    <location>
        <begin position="190"/>
        <end position="246"/>
    </location>
</feature>
<keyword evidence="10" id="KW-0472">Membrane</keyword>
<dbReference type="CDD" id="cd06225">
    <property type="entry name" value="HAMP"/>
    <property type="match status" value="1"/>
</dbReference>
<evidence type="ECO:0000313" key="13">
    <source>
        <dbReference type="EMBL" id="MCC9642820.1"/>
    </source>
</evidence>
<evidence type="ECO:0000256" key="10">
    <source>
        <dbReference type="SAM" id="Phobius"/>
    </source>
</evidence>
<dbReference type="SMART" id="SM00387">
    <property type="entry name" value="HATPase_c"/>
    <property type="match status" value="1"/>
</dbReference>
<evidence type="ECO:0000259" key="12">
    <source>
        <dbReference type="PROSITE" id="PS50885"/>
    </source>
</evidence>
<dbReference type="PANTHER" id="PTHR44936:SF10">
    <property type="entry name" value="SENSOR PROTEIN RSTB"/>
    <property type="match status" value="1"/>
</dbReference>
<keyword evidence="10" id="KW-1133">Transmembrane helix</keyword>
<keyword evidence="14" id="KW-1185">Reference proteome</keyword>
<evidence type="ECO:0000256" key="3">
    <source>
        <dbReference type="ARBA" id="ARBA00012438"/>
    </source>
</evidence>
<feature type="transmembrane region" description="Helical" evidence="10">
    <location>
        <begin position="14"/>
        <end position="36"/>
    </location>
</feature>
<dbReference type="CDD" id="cd00075">
    <property type="entry name" value="HATPase"/>
    <property type="match status" value="1"/>
</dbReference>
<dbReference type="Proteomes" id="UP001430306">
    <property type="component" value="Unassembled WGS sequence"/>
</dbReference>
<keyword evidence="7" id="KW-0547">Nucleotide-binding</keyword>
<name>A0ABS8NH06_9BACT</name>
<accession>A0ABS8NH06</accession>
<dbReference type="SUPFAM" id="SSF158472">
    <property type="entry name" value="HAMP domain-like"/>
    <property type="match status" value="1"/>
</dbReference>
<protein>
    <recommendedName>
        <fullName evidence="3">histidine kinase</fullName>
        <ecNumber evidence="3">2.7.13.3</ecNumber>
    </recommendedName>
</protein>
<dbReference type="Gene3D" id="3.30.565.10">
    <property type="entry name" value="Histidine kinase-like ATPase, C-terminal domain"/>
    <property type="match status" value="1"/>
</dbReference>
<evidence type="ECO:0000256" key="8">
    <source>
        <dbReference type="ARBA" id="ARBA00022777"/>
    </source>
</evidence>
<comment type="catalytic activity">
    <reaction evidence="1">
        <text>ATP + protein L-histidine = ADP + protein N-phospho-L-histidine.</text>
        <dbReference type="EC" id="2.7.13.3"/>
    </reaction>
</comment>
<dbReference type="Pfam" id="PF02518">
    <property type="entry name" value="HATPase_c"/>
    <property type="match status" value="1"/>
</dbReference>
<evidence type="ECO:0000256" key="2">
    <source>
        <dbReference type="ARBA" id="ARBA00004651"/>
    </source>
</evidence>
<dbReference type="PRINTS" id="PR00344">
    <property type="entry name" value="BCTRLSENSOR"/>
</dbReference>
<evidence type="ECO:0000256" key="5">
    <source>
        <dbReference type="ARBA" id="ARBA00022553"/>
    </source>
</evidence>